<evidence type="ECO:0000313" key="1">
    <source>
        <dbReference type="EMBL" id="KAI4344413.1"/>
    </source>
</evidence>
<organism evidence="1 2">
    <name type="scientific">Bauhinia variegata</name>
    <name type="common">Purple orchid tree</name>
    <name type="synonym">Phanera variegata</name>
    <dbReference type="NCBI Taxonomy" id="167791"/>
    <lineage>
        <taxon>Eukaryota</taxon>
        <taxon>Viridiplantae</taxon>
        <taxon>Streptophyta</taxon>
        <taxon>Embryophyta</taxon>
        <taxon>Tracheophyta</taxon>
        <taxon>Spermatophyta</taxon>
        <taxon>Magnoliopsida</taxon>
        <taxon>eudicotyledons</taxon>
        <taxon>Gunneridae</taxon>
        <taxon>Pentapetalae</taxon>
        <taxon>rosids</taxon>
        <taxon>fabids</taxon>
        <taxon>Fabales</taxon>
        <taxon>Fabaceae</taxon>
        <taxon>Cercidoideae</taxon>
        <taxon>Cercideae</taxon>
        <taxon>Bauhiniinae</taxon>
        <taxon>Bauhinia</taxon>
    </lineage>
</organism>
<proteinExistence type="predicted"/>
<protein>
    <submittedName>
        <fullName evidence="1">Uncharacterized protein</fullName>
    </submittedName>
</protein>
<comment type="caution">
    <text evidence="1">The sequence shown here is derived from an EMBL/GenBank/DDBJ whole genome shotgun (WGS) entry which is preliminary data.</text>
</comment>
<accession>A0ACB9P6S5</accession>
<gene>
    <name evidence="1" type="ORF">L6164_011644</name>
</gene>
<sequence length="189" mass="21179">MDYESESGKFLDKSLSVGCSSRVSYYRSGDEGVPFKWEMQPGKAKEPPKEEMLPPLSPPPALLSLGLPKPCIQEPKPSMRSRLIKFWNKSIKSTGTGESKKLQACSYKDDVDDVDVFDIFTRFDQCSSDSESMASPQDSSSSSSSFAKSRSSLKSTSSESPTREIYRWPLNCIPMQIPRIPHIPLLRRD</sequence>
<evidence type="ECO:0000313" key="2">
    <source>
        <dbReference type="Proteomes" id="UP000828941"/>
    </source>
</evidence>
<dbReference type="EMBL" id="CM039430">
    <property type="protein sequence ID" value="KAI4344413.1"/>
    <property type="molecule type" value="Genomic_DNA"/>
</dbReference>
<name>A0ACB9P6S5_BAUVA</name>
<reference evidence="1 2" key="1">
    <citation type="journal article" date="2022" name="DNA Res.">
        <title>Chromosomal-level genome assembly of the orchid tree Bauhinia variegata (Leguminosae; Cercidoideae) supports the allotetraploid origin hypothesis of Bauhinia.</title>
        <authorList>
            <person name="Zhong Y."/>
            <person name="Chen Y."/>
            <person name="Zheng D."/>
            <person name="Pang J."/>
            <person name="Liu Y."/>
            <person name="Luo S."/>
            <person name="Meng S."/>
            <person name="Qian L."/>
            <person name="Wei D."/>
            <person name="Dai S."/>
            <person name="Zhou R."/>
        </authorList>
    </citation>
    <scope>NUCLEOTIDE SEQUENCE [LARGE SCALE GENOMIC DNA]</scope>
    <source>
        <strain evidence="1">BV-YZ2020</strain>
    </source>
</reference>
<dbReference type="Proteomes" id="UP000828941">
    <property type="component" value="Chromosome 5"/>
</dbReference>
<keyword evidence="2" id="KW-1185">Reference proteome</keyword>